<comment type="catalytic activity">
    <reaction evidence="6">
        <text>a 2'-deoxyadenosine in DNA + S-adenosyl-L-methionine = an N(6)-methyl-2'-deoxyadenosine in DNA + S-adenosyl-L-homocysteine + H(+)</text>
        <dbReference type="Rhea" id="RHEA:15197"/>
        <dbReference type="Rhea" id="RHEA-COMP:12418"/>
        <dbReference type="Rhea" id="RHEA-COMP:12419"/>
        <dbReference type="ChEBI" id="CHEBI:15378"/>
        <dbReference type="ChEBI" id="CHEBI:57856"/>
        <dbReference type="ChEBI" id="CHEBI:59789"/>
        <dbReference type="ChEBI" id="CHEBI:90615"/>
        <dbReference type="ChEBI" id="CHEBI:90616"/>
        <dbReference type="EC" id="2.1.1.72"/>
    </reaction>
</comment>
<dbReference type="PANTHER" id="PTHR42933:SF3">
    <property type="entry name" value="TYPE I RESTRICTION ENZYME MJAVIII METHYLASE SUBUNIT"/>
    <property type="match status" value="1"/>
</dbReference>
<reference evidence="9 10" key="1">
    <citation type="submission" date="2020-06" db="EMBL/GenBank/DDBJ databases">
        <authorList>
            <person name="Jo H."/>
        </authorList>
    </citation>
    <scope>NUCLEOTIDE SEQUENCE [LARGE SCALE GENOMIC DNA]</scope>
    <source>
        <strain evidence="9 10">I46</strain>
    </source>
</reference>
<evidence type="ECO:0000256" key="6">
    <source>
        <dbReference type="ARBA" id="ARBA00047942"/>
    </source>
</evidence>
<dbReference type="GO" id="GO:0009307">
    <property type="term" value="P:DNA restriction-modification system"/>
    <property type="evidence" value="ECO:0007669"/>
    <property type="project" value="UniProtKB-KW"/>
</dbReference>
<dbReference type="EC" id="2.1.1.72" evidence="1"/>
<dbReference type="EMBL" id="CP058316">
    <property type="protein sequence ID" value="QLD13178.1"/>
    <property type="molecule type" value="Genomic_DNA"/>
</dbReference>
<evidence type="ECO:0000313" key="9">
    <source>
        <dbReference type="EMBL" id="QLD13178.1"/>
    </source>
</evidence>
<feature type="domain" description="N6 adenine-specific DNA methyltransferase N-terminal" evidence="8">
    <location>
        <begin position="6"/>
        <end position="138"/>
    </location>
</feature>
<evidence type="ECO:0000313" key="10">
    <source>
        <dbReference type="Proteomes" id="UP000509638"/>
    </source>
</evidence>
<keyword evidence="4" id="KW-0949">S-adenosyl-L-methionine</keyword>
<evidence type="ECO:0000256" key="5">
    <source>
        <dbReference type="ARBA" id="ARBA00022747"/>
    </source>
</evidence>
<dbReference type="Proteomes" id="UP000509638">
    <property type="component" value="Chromosome"/>
</dbReference>
<evidence type="ECO:0000256" key="3">
    <source>
        <dbReference type="ARBA" id="ARBA00022679"/>
    </source>
</evidence>
<dbReference type="PANTHER" id="PTHR42933">
    <property type="entry name" value="SLR6095 PROTEIN"/>
    <property type="match status" value="1"/>
</dbReference>
<dbReference type="GO" id="GO:0032259">
    <property type="term" value="P:methylation"/>
    <property type="evidence" value="ECO:0007669"/>
    <property type="project" value="UniProtKB-KW"/>
</dbReference>
<gene>
    <name evidence="9" type="ORF">HW566_02870</name>
</gene>
<dbReference type="Pfam" id="PF12161">
    <property type="entry name" value="HsdM_N"/>
    <property type="match status" value="1"/>
</dbReference>
<protein>
    <recommendedName>
        <fullName evidence="1">site-specific DNA-methyltransferase (adenine-specific)</fullName>
        <ecNumber evidence="1">2.1.1.72</ecNumber>
    </recommendedName>
</protein>
<evidence type="ECO:0000259" key="7">
    <source>
        <dbReference type="Pfam" id="PF02384"/>
    </source>
</evidence>
<evidence type="ECO:0000259" key="8">
    <source>
        <dbReference type="Pfam" id="PF12161"/>
    </source>
</evidence>
<name>A0A7D5JH65_9MICO</name>
<organism evidence="9 10">
    <name type="scientific">Microbacterium oleivorans</name>
    <dbReference type="NCBI Taxonomy" id="273677"/>
    <lineage>
        <taxon>Bacteria</taxon>
        <taxon>Bacillati</taxon>
        <taxon>Actinomycetota</taxon>
        <taxon>Actinomycetes</taxon>
        <taxon>Micrococcales</taxon>
        <taxon>Microbacteriaceae</taxon>
        <taxon>Microbacterium</taxon>
    </lineage>
</organism>
<dbReference type="InterPro" id="IPR003356">
    <property type="entry name" value="DNA_methylase_A-5"/>
</dbReference>
<sequence length="670" mass="74565">MLNHATFIWNAADILRGTYKQHQYGDVILPFTVLARLDAVLAPTKQAVLDASEGFGPDVEPPQAMLRAKAQHPYSFWNRSRHDLRSLQGDPDNLEKNLRDYVQAFSPNVRDIFEKYKVEDTIIDLAAHDLLLQVLQHFAKANLHPDAVSNEQMGHIFEELIRRFAEASNETAGEHFTPREVIELMVSLLVEGDESLMTPGIVREVYDPTAGTGGMLSVAADRIHDHNAKAQVNLLGQEINPASYAICKADMVVKGQPIDNIVLGNTLTDPAFAGRTFHYGLSNPPFGVDWKQYRKQIETEHAVGGFAGRFGPGLPRVSDGSLLFLMHLISKLREPKPGDPNAVAGRGAIVLNGSPLFTGGAGSGESNIRKWILKSDYLEAIVGLPTDMFYNTGIATYVWVLNKDKPANRRGLVQLIDATGMFEKMRKSIGSKRRKLSGDHITDITKLFTEFAETKHSKIFRTTDFFYRTITVERPLRLNYALTTARVEKALASRALSKLGAAQLEALRVVLLPGVVERAKRDEVDSDSPVAERAEAFTNRAAFTRMLTDLLTDAALTLSPLQFKALVTELGESDDEGELVTAAGKPVADASRRDTENVPWDEDVHAYLEREVKPFVPDAWIDVSKTREGAEIPFTRQFYEYVPPRPLEEIDRDLDEVLGRIRARLEAVKA</sequence>
<dbReference type="GO" id="GO:0008170">
    <property type="term" value="F:N-methyltransferase activity"/>
    <property type="evidence" value="ECO:0007669"/>
    <property type="project" value="InterPro"/>
</dbReference>
<dbReference type="Gene3D" id="3.40.50.150">
    <property type="entry name" value="Vaccinia Virus protein VP39"/>
    <property type="match status" value="1"/>
</dbReference>
<dbReference type="InterPro" id="IPR029063">
    <property type="entry name" value="SAM-dependent_MTases_sf"/>
</dbReference>
<keyword evidence="3 9" id="KW-0808">Transferase</keyword>
<feature type="domain" description="DNA methylase adenine-specific" evidence="7">
    <location>
        <begin position="150"/>
        <end position="484"/>
    </location>
</feature>
<evidence type="ECO:0000256" key="1">
    <source>
        <dbReference type="ARBA" id="ARBA00011900"/>
    </source>
</evidence>
<dbReference type="SUPFAM" id="SSF53335">
    <property type="entry name" value="S-adenosyl-L-methionine-dependent methyltransferases"/>
    <property type="match status" value="1"/>
</dbReference>
<dbReference type="PRINTS" id="PR00507">
    <property type="entry name" value="N12N6MTFRASE"/>
</dbReference>
<dbReference type="GO" id="GO:0009007">
    <property type="term" value="F:site-specific DNA-methyltransferase (adenine-specific) activity"/>
    <property type="evidence" value="ECO:0007669"/>
    <property type="project" value="UniProtKB-EC"/>
</dbReference>
<dbReference type="REBASE" id="407476">
    <property type="entry name" value="M.MolI46ORF2870P"/>
</dbReference>
<dbReference type="InterPro" id="IPR051537">
    <property type="entry name" value="DNA_Adenine_Mtase"/>
</dbReference>
<evidence type="ECO:0000256" key="2">
    <source>
        <dbReference type="ARBA" id="ARBA00022603"/>
    </source>
</evidence>
<evidence type="ECO:0000256" key="4">
    <source>
        <dbReference type="ARBA" id="ARBA00022691"/>
    </source>
</evidence>
<proteinExistence type="predicted"/>
<dbReference type="AlphaFoldDB" id="A0A7D5JH65"/>
<dbReference type="InterPro" id="IPR022749">
    <property type="entry name" value="D12N6_MeTrfase_N"/>
</dbReference>
<dbReference type="GO" id="GO:0003677">
    <property type="term" value="F:DNA binding"/>
    <property type="evidence" value="ECO:0007669"/>
    <property type="project" value="InterPro"/>
</dbReference>
<keyword evidence="2 9" id="KW-0489">Methyltransferase</keyword>
<accession>A0A7D5JH65</accession>
<keyword evidence="5" id="KW-0680">Restriction system</keyword>
<dbReference type="Pfam" id="PF02384">
    <property type="entry name" value="N6_Mtase"/>
    <property type="match status" value="1"/>
</dbReference>